<feature type="transmembrane region" description="Helical" evidence="1">
    <location>
        <begin position="48"/>
        <end position="67"/>
    </location>
</feature>
<evidence type="ECO:0000313" key="3">
    <source>
        <dbReference type="Proteomes" id="UP001500567"/>
    </source>
</evidence>
<name>A0ABP7RCA2_9BACT</name>
<evidence type="ECO:0000256" key="1">
    <source>
        <dbReference type="SAM" id="Phobius"/>
    </source>
</evidence>
<gene>
    <name evidence="2" type="ORF">GCM10022408_02660</name>
</gene>
<dbReference type="Proteomes" id="UP001500567">
    <property type="component" value="Unassembled WGS sequence"/>
</dbReference>
<reference evidence="3" key="1">
    <citation type="journal article" date="2019" name="Int. J. Syst. Evol. Microbiol.">
        <title>The Global Catalogue of Microorganisms (GCM) 10K type strain sequencing project: providing services to taxonomists for standard genome sequencing and annotation.</title>
        <authorList>
            <consortium name="The Broad Institute Genomics Platform"/>
            <consortium name="The Broad Institute Genome Sequencing Center for Infectious Disease"/>
            <person name="Wu L."/>
            <person name="Ma J."/>
        </authorList>
    </citation>
    <scope>NUCLEOTIDE SEQUENCE [LARGE SCALE GENOMIC DNA]</scope>
    <source>
        <strain evidence="3">JCM 17224</strain>
    </source>
</reference>
<evidence type="ECO:0008006" key="4">
    <source>
        <dbReference type="Google" id="ProtNLM"/>
    </source>
</evidence>
<organism evidence="2 3">
    <name type="scientific">Hymenobacter fastidiosus</name>
    <dbReference type="NCBI Taxonomy" id="486264"/>
    <lineage>
        <taxon>Bacteria</taxon>
        <taxon>Pseudomonadati</taxon>
        <taxon>Bacteroidota</taxon>
        <taxon>Cytophagia</taxon>
        <taxon>Cytophagales</taxon>
        <taxon>Hymenobacteraceae</taxon>
        <taxon>Hymenobacter</taxon>
    </lineage>
</organism>
<keyword evidence="1" id="KW-0472">Membrane</keyword>
<comment type="caution">
    <text evidence="2">The sequence shown here is derived from an EMBL/GenBank/DDBJ whole genome shotgun (WGS) entry which is preliminary data.</text>
</comment>
<dbReference type="EMBL" id="BAABDJ010000002">
    <property type="protein sequence ID" value="GAA3995595.1"/>
    <property type="molecule type" value="Genomic_DNA"/>
</dbReference>
<dbReference type="InterPro" id="IPR009339">
    <property type="entry name" value="DUF998"/>
</dbReference>
<dbReference type="RefSeq" id="WP_345070464.1">
    <property type="nucleotide sequence ID" value="NZ_BAABDJ010000002.1"/>
</dbReference>
<accession>A0ABP7RCA2</accession>
<keyword evidence="1" id="KW-1133">Transmembrane helix</keyword>
<protein>
    <recommendedName>
        <fullName evidence="4">DUF998 domain-containing protein</fullName>
    </recommendedName>
</protein>
<keyword evidence="3" id="KW-1185">Reference proteome</keyword>
<evidence type="ECO:0000313" key="2">
    <source>
        <dbReference type="EMBL" id="GAA3995595.1"/>
    </source>
</evidence>
<keyword evidence="1" id="KW-0812">Transmembrane</keyword>
<feature type="transmembrane region" description="Helical" evidence="1">
    <location>
        <begin position="6"/>
        <end position="22"/>
    </location>
</feature>
<proteinExistence type="predicted"/>
<sequence length="182" mass="19304">MPTILLASLVAYLVAGILYFGARRGGYSHRRDTISELGEDGAPDRQRVSWGLFFPVGLGLVLLGGLLTGAPALGGLLLCLGTGYLIAAVFPCDVGSPATGSAKQTLHNFGGFVEYAGGIFFLNQAQDQLLLRTSIPPAGQCGLLFGCLVLMSVPDFRFRGLAQRLAEGLLFGQALWLSSRLW</sequence>
<dbReference type="Pfam" id="PF06197">
    <property type="entry name" value="DUF998"/>
    <property type="match status" value="1"/>
</dbReference>